<evidence type="ECO:0000259" key="1">
    <source>
        <dbReference type="Pfam" id="PF03732"/>
    </source>
</evidence>
<protein>
    <recommendedName>
        <fullName evidence="1">Retrotransposon gag domain-containing protein</fullName>
    </recommendedName>
</protein>
<dbReference type="PANTHER" id="PTHR33223:SF11">
    <property type="entry name" value="ELEMENT PROTEIN, PUTATIVE-RELATED"/>
    <property type="match status" value="1"/>
</dbReference>
<dbReference type="EMBL" id="BTGU01000142">
    <property type="protein sequence ID" value="GMN63113.1"/>
    <property type="molecule type" value="Genomic_DNA"/>
</dbReference>
<proteinExistence type="predicted"/>
<comment type="caution">
    <text evidence="2">The sequence shown here is derived from an EMBL/GenBank/DDBJ whole genome shotgun (WGS) entry which is preliminary data.</text>
</comment>
<evidence type="ECO:0000313" key="2">
    <source>
        <dbReference type="EMBL" id="GMN63113.1"/>
    </source>
</evidence>
<name>A0AA88DWQ7_FICCA</name>
<reference evidence="2" key="1">
    <citation type="submission" date="2023-07" db="EMBL/GenBank/DDBJ databases">
        <title>draft genome sequence of fig (Ficus carica).</title>
        <authorList>
            <person name="Takahashi T."/>
            <person name="Nishimura K."/>
        </authorList>
    </citation>
    <scope>NUCLEOTIDE SEQUENCE</scope>
</reference>
<accession>A0AA88DWQ7</accession>
<feature type="domain" description="Retrotransposon gag" evidence="1">
    <location>
        <begin position="69"/>
        <end position="125"/>
    </location>
</feature>
<dbReference type="Proteomes" id="UP001187192">
    <property type="component" value="Unassembled WGS sequence"/>
</dbReference>
<dbReference type="AlphaFoldDB" id="A0AA88DWQ7"/>
<dbReference type="InterPro" id="IPR005162">
    <property type="entry name" value="Retrotrans_gag_dom"/>
</dbReference>
<evidence type="ECO:0000313" key="3">
    <source>
        <dbReference type="Proteomes" id="UP001187192"/>
    </source>
</evidence>
<keyword evidence="3" id="KW-1185">Reference proteome</keyword>
<sequence>MTYKDLLKKVKQSPFTQSVADTVFLVNFHTPSFLKFDGMTDPHEHMYQYLQVMHGTTMPREIRDAIMCKLFPQSLKGPALKWFCQLTLKSIGSFKEMTKDFIENYSVNVNLGATSKMLCTIIQQTDERFSIVLVEIPKFDDIIALFVLKRVLLPRLSFLDEICNWKPRTIAKALGRTRRMIEVEGLRRTTKLEHLNHSRR</sequence>
<dbReference type="PANTHER" id="PTHR33223">
    <property type="entry name" value="CCHC-TYPE DOMAIN-CONTAINING PROTEIN"/>
    <property type="match status" value="1"/>
</dbReference>
<gene>
    <name evidence="2" type="ORF">TIFTF001_032193</name>
</gene>
<organism evidence="2 3">
    <name type="scientific">Ficus carica</name>
    <name type="common">Common fig</name>
    <dbReference type="NCBI Taxonomy" id="3494"/>
    <lineage>
        <taxon>Eukaryota</taxon>
        <taxon>Viridiplantae</taxon>
        <taxon>Streptophyta</taxon>
        <taxon>Embryophyta</taxon>
        <taxon>Tracheophyta</taxon>
        <taxon>Spermatophyta</taxon>
        <taxon>Magnoliopsida</taxon>
        <taxon>eudicotyledons</taxon>
        <taxon>Gunneridae</taxon>
        <taxon>Pentapetalae</taxon>
        <taxon>rosids</taxon>
        <taxon>fabids</taxon>
        <taxon>Rosales</taxon>
        <taxon>Moraceae</taxon>
        <taxon>Ficeae</taxon>
        <taxon>Ficus</taxon>
    </lineage>
</organism>
<dbReference type="Pfam" id="PF03732">
    <property type="entry name" value="Retrotrans_gag"/>
    <property type="match status" value="1"/>
</dbReference>